<sequence length="60" mass="6271">MNQGFFIFLFGACGAGLGVRSVWEAAAALLGVGFSTGVEKALCERQVRPLRPGLSGQEEA</sequence>
<evidence type="ECO:0000313" key="1">
    <source>
        <dbReference type="EMBL" id="GCE21066.1"/>
    </source>
</evidence>
<dbReference type="EMBL" id="BIFS01000001">
    <property type="protein sequence ID" value="GCE21066.1"/>
    <property type="molecule type" value="Genomic_DNA"/>
</dbReference>
<accession>A0A402APM1</accession>
<evidence type="ECO:0000313" key="2">
    <source>
        <dbReference type="Proteomes" id="UP000287188"/>
    </source>
</evidence>
<dbReference type="Proteomes" id="UP000287188">
    <property type="component" value="Unassembled WGS sequence"/>
</dbReference>
<protein>
    <submittedName>
        <fullName evidence="1">Uncharacterized protein</fullName>
    </submittedName>
</protein>
<dbReference type="AlphaFoldDB" id="A0A402APM1"/>
<reference evidence="2" key="1">
    <citation type="submission" date="2018-12" db="EMBL/GenBank/DDBJ databases">
        <title>Tengunoibacter tsumagoiensis gen. nov., sp. nov., Dictyobacter kobayashii sp. nov., D. alpinus sp. nov., and D. joshuensis sp. nov. and description of Dictyobacteraceae fam. nov. within the order Ktedonobacterales isolated from Tengu-no-mugimeshi.</title>
        <authorList>
            <person name="Wang C.M."/>
            <person name="Zheng Y."/>
            <person name="Sakai Y."/>
            <person name="Toyoda A."/>
            <person name="Minakuchi Y."/>
            <person name="Abe K."/>
            <person name="Yokota A."/>
            <person name="Yabe S."/>
        </authorList>
    </citation>
    <scope>NUCLEOTIDE SEQUENCE [LARGE SCALE GENOMIC DNA]</scope>
    <source>
        <strain evidence="2">Uno11</strain>
    </source>
</reference>
<gene>
    <name evidence="1" type="ORF">KDK_48660</name>
</gene>
<proteinExistence type="predicted"/>
<comment type="caution">
    <text evidence="1">The sequence shown here is derived from an EMBL/GenBank/DDBJ whole genome shotgun (WGS) entry which is preliminary data.</text>
</comment>
<keyword evidence="2" id="KW-1185">Reference proteome</keyword>
<name>A0A402APM1_9CHLR</name>
<organism evidence="1 2">
    <name type="scientific">Dictyobacter kobayashii</name>
    <dbReference type="NCBI Taxonomy" id="2014872"/>
    <lineage>
        <taxon>Bacteria</taxon>
        <taxon>Bacillati</taxon>
        <taxon>Chloroflexota</taxon>
        <taxon>Ktedonobacteria</taxon>
        <taxon>Ktedonobacterales</taxon>
        <taxon>Dictyobacteraceae</taxon>
        <taxon>Dictyobacter</taxon>
    </lineage>
</organism>